<evidence type="ECO:0000256" key="1">
    <source>
        <dbReference type="SAM" id="MobiDB-lite"/>
    </source>
</evidence>
<name>A0AAU8JNR5_9ACTN</name>
<dbReference type="RefSeq" id="WP_354637615.1">
    <property type="nucleotide sequence ID" value="NZ_CP159872.1"/>
</dbReference>
<organism evidence="2">
    <name type="scientific">Kitasatospora camelliae</name>
    <dbReference type="NCBI Taxonomy" id="3156397"/>
    <lineage>
        <taxon>Bacteria</taxon>
        <taxon>Bacillati</taxon>
        <taxon>Actinomycetota</taxon>
        <taxon>Actinomycetes</taxon>
        <taxon>Kitasatosporales</taxon>
        <taxon>Streptomycetaceae</taxon>
        <taxon>Kitasatospora</taxon>
    </lineage>
</organism>
<protein>
    <submittedName>
        <fullName evidence="2">Uncharacterized protein</fullName>
    </submittedName>
</protein>
<proteinExistence type="predicted"/>
<dbReference type="AlphaFoldDB" id="A0AAU8JNR5"/>
<feature type="region of interest" description="Disordered" evidence="1">
    <location>
        <begin position="1"/>
        <end position="24"/>
    </location>
</feature>
<gene>
    <name evidence="2" type="ORF">ABWK59_02560</name>
</gene>
<evidence type="ECO:0000313" key="2">
    <source>
        <dbReference type="EMBL" id="XCM77889.1"/>
    </source>
</evidence>
<sequence length="307" mass="31684">MTELPAPGRDTTVPRPVIDPGLPARDRTRIDRILTGYPHLFAHPADAEPPRYTSGVAVGSLPGVVATAGAGGVAALLPGLVDQAGPSGPTGPTGLMGSVGEAVLRAVEWAGGAGPFVLAGAGAYVAGILAVRYGRSRAANRTLAQARAHCVHPAALTPEAAGLLARAQRAIATVTASRTHRSDLAGLRPYDDLHLPAEEWEIARTLQAHSRLSAGPADPGPVPAEEQRALDEVLAGTERRVRALESYAHRVAATDRATITAEPPDGEPSPRREQLLHLLARTAADDLAAAETLALADRLPPPDPAGP</sequence>
<dbReference type="KEGG" id="kcm:ABWK59_02560"/>
<reference evidence="2" key="1">
    <citation type="submission" date="2024-06" db="EMBL/GenBank/DDBJ databases">
        <title>The genome sequences of Kitasatospora sp. strain HUAS MG31.</title>
        <authorList>
            <person name="Mo P."/>
        </authorList>
    </citation>
    <scope>NUCLEOTIDE SEQUENCE</scope>
    <source>
        <strain evidence="2">HUAS MG31</strain>
    </source>
</reference>
<accession>A0AAU8JNR5</accession>
<dbReference type="EMBL" id="CP159872">
    <property type="protein sequence ID" value="XCM77889.1"/>
    <property type="molecule type" value="Genomic_DNA"/>
</dbReference>